<dbReference type="AlphaFoldDB" id="A0A1V6S7M1"/>
<dbReference type="EMBL" id="MLQL01000098">
    <property type="protein sequence ID" value="OQE10037.1"/>
    <property type="molecule type" value="Genomic_DNA"/>
</dbReference>
<comment type="caution">
    <text evidence="4">The sequence shown here is derived from an EMBL/GenBank/DDBJ whole genome shotgun (WGS) entry which is preliminary data.</text>
</comment>
<dbReference type="GO" id="GO:0045944">
    <property type="term" value="P:positive regulation of transcription by RNA polymerase II"/>
    <property type="evidence" value="ECO:0007669"/>
    <property type="project" value="TreeGrafter"/>
</dbReference>
<organism evidence="4 5">
    <name type="scientific">Penicillium flavigenum</name>
    <dbReference type="NCBI Taxonomy" id="254877"/>
    <lineage>
        <taxon>Eukaryota</taxon>
        <taxon>Fungi</taxon>
        <taxon>Dikarya</taxon>
        <taxon>Ascomycota</taxon>
        <taxon>Pezizomycotina</taxon>
        <taxon>Eurotiomycetes</taxon>
        <taxon>Eurotiomycetidae</taxon>
        <taxon>Eurotiales</taxon>
        <taxon>Aspergillaceae</taxon>
        <taxon>Penicillium</taxon>
    </lineage>
</organism>
<gene>
    <name evidence="4" type="ORF">PENFLA_c098G10837</name>
</gene>
<dbReference type="STRING" id="254877.A0A1V6S7M1"/>
<evidence type="ECO:0000256" key="3">
    <source>
        <dbReference type="PROSITE-ProRule" id="PRU00023"/>
    </source>
</evidence>
<dbReference type="PANTHER" id="PTHR24193:SF121">
    <property type="entry name" value="ADA2A-CONTAINING COMPLEX COMPONENT 3, ISOFORM D"/>
    <property type="match status" value="1"/>
</dbReference>
<dbReference type="PANTHER" id="PTHR24193">
    <property type="entry name" value="ANKYRIN REPEAT PROTEIN"/>
    <property type="match status" value="1"/>
</dbReference>
<dbReference type="SMART" id="SM00248">
    <property type="entry name" value="ANK"/>
    <property type="match status" value="2"/>
</dbReference>
<keyword evidence="2 3" id="KW-0040">ANK repeat</keyword>
<dbReference type="InterPro" id="IPR036770">
    <property type="entry name" value="Ankyrin_rpt-contain_sf"/>
</dbReference>
<accession>A0A1V6S7M1</accession>
<dbReference type="GO" id="GO:0005634">
    <property type="term" value="C:nucleus"/>
    <property type="evidence" value="ECO:0007669"/>
    <property type="project" value="TreeGrafter"/>
</dbReference>
<dbReference type="PROSITE" id="PS50088">
    <property type="entry name" value="ANK_REPEAT"/>
    <property type="match status" value="1"/>
</dbReference>
<keyword evidence="1" id="KW-0677">Repeat</keyword>
<dbReference type="GO" id="GO:0000976">
    <property type="term" value="F:transcription cis-regulatory region binding"/>
    <property type="evidence" value="ECO:0007669"/>
    <property type="project" value="TreeGrafter"/>
</dbReference>
<dbReference type="Proteomes" id="UP000191342">
    <property type="component" value="Unassembled WGS sequence"/>
</dbReference>
<dbReference type="Gene3D" id="1.25.40.20">
    <property type="entry name" value="Ankyrin repeat-containing domain"/>
    <property type="match status" value="1"/>
</dbReference>
<dbReference type="PROSITE" id="PS50297">
    <property type="entry name" value="ANK_REP_REGION"/>
    <property type="match status" value="1"/>
</dbReference>
<reference evidence="5" key="1">
    <citation type="journal article" date="2017" name="Nat. Microbiol.">
        <title>Global analysis of biosynthetic gene clusters reveals vast potential of secondary metabolite production in Penicillium species.</title>
        <authorList>
            <person name="Nielsen J.C."/>
            <person name="Grijseels S."/>
            <person name="Prigent S."/>
            <person name="Ji B."/>
            <person name="Dainat J."/>
            <person name="Nielsen K.F."/>
            <person name="Frisvad J.C."/>
            <person name="Workman M."/>
            <person name="Nielsen J."/>
        </authorList>
    </citation>
    <scope>NUCLEOTIDE SEQUENCE [LARGE SCALE GENOMIC DNA]</scope>
    <source>
        <strain evidence="5">IBT 14082</strain>
    </source>
</reference>
<evidence type="ECO:0000313" key="5">
    <source>
        <dbReference type="Proteomes" id="UP000191342"/>
    </source>
</evidence>
<dbReference type="SUPFAM" id="SSF48403">
    <property type="entry name" value="Ankyrin repeat"/>
    <property type="match status" value="1"/>
</dbReference>
<keyword evidence="5" id="KW-1185">Reference proteome</keyword>
<dbReference type="InterPro" id="IPR050663">
    <property type="entry name" value="Ankyrin-SOCS_Box"/>
</dbReference>
<evidence type="ECO:0000256" key="2">
    <source>
        <dbReference type="ARBA" id="ARBA00023043"/>
    </source>
</evidence>
<protein>
    <submittedName>
        <fullName evidence="4">Uncharacterized protein</fullName>
    </submittedName>
</protein>
<name>A0A1V6S7M1_9EURO</name>
<dbReference type="OrthoDB" id="4807664at2759"/>
<evidence type="ECO:0000256" key="1">
    <source>
        <dbReference type="ARBA" id="ARBA00022737"/>
    </source>
</evidence>
<evidence type="ECO:0000313" key="4">
    <source>
        <dbReference type="EMBL" id="OQE10037.1"/>
    </source>
</evidence>
<dbReference type="Pfam" id="PF12796">
    <property type="entry name" value="Ank_2"/>
    <property type="match status" value="1"/>
</dbReference>
<feature type="repeat" description="ANK" evidence="3">
    <location>
        <begin position="86"/>
        <end position="118"/>
    </location>
</feature>
<proteinExistence type="predicted"/>
<sequence length="191" mass="21835">MAIPPRSMTVIDGEFQHLKAIREIRFDEDVMAFLHDAQATLKYQGIYNPRGPSKRSLIHYAAMGDCAELLLYLLQDGTAKDDLDQNKRTPLSWAAQYSALRAVKILLDNGAEINSMDDMYTTPLSWLIQAAPTLGRLIKPVDLVKDKALWGWFIHVERYFTLKIVVHRLNDTSLTYLLKLPSDTLDMRARE</sequence>
<dbReference type="InterPro" id="IPR002110">
    <property type="entry name" value="Ankyrin_rpt"/>
</dbReference>